<dbReference type="GO" id="GO:0003677">
    <property type="term" value="F:DNA binding"/>
    <property type="evidence" value="ECO:0007669"/>
    <property type="project" value="InterPro"/>
</dbReference>
<dbReference type="InterPro" id="IPR010982">
    <property type="entry name" value="Lambda_DNA-bd_dom_sf"/>
</dbReference>
<dbReference type="InterPro" id="IPR001387">
    <property type="entry name" value="Cro/C1-type_HTH"/>
</dbReference>
<protein>
    <recommendedName>
        <fullName evidence="1">HTH cro/C1-type domain-containing protein</fullName>
    </recommendedName>
</protein>
<dbReference type="SUPFAM" id="SSF47413">
    <property type="entry name" value="lambda repressor-like DNA-binding domains"/>
    <property type="match status" value="1"/>
</dbReference>
<evidence type="ECO:0000259" key="1">
    <source>
        <dbReference type="Pfam" id="PF01381"/>
    </source>
</evidence>
<name>X1HCB8_9ZZZZ</name>
<comment type="caution">
    <text evidence="2">The sequence shown here is derived from an EMBL/GenBank/DDBJ whole genome shotgun (WGS) entry which is preliminary data.</text>
</comment>
<proteinExistence type="predicted"/>
<sequence length="32" mass="3901">MRLKKELTQYALAKKVNKSHWWVSRLERGLTE</sequence>
<accession>X1HCB8</accession>
<dbReference type="Gene3D" id="1.10.260.40">
    <property type="entry name" value="lambda repressor-like DNA-binding domains"/>
    <property type="match status" value="1"/>
</dbReference>
<evidence type="ECO:0000313" key="2">
    <source>
        <dbReference type="EMBL" id="GAH67027.1"/>
    </source>
</evidence>
<feature type="domain" description="HTH cro/C1-type" evidence="1">
    <location>
        <begin position="1"/>
        <end position="31"/>
    </location>
</feature>
<feature type="non-terminal residue" evidence="2">
    <location>
        <position position="32"/>
    </location>
</feature>
<reference evidence="2" key="1">
    <citation type="journal article" date="2014" name="Front. Microbiol.">
        <title>High frequency of phylogenetically diverse reductive dehalogenase-homologous genes in deep subseafloor sedimentary metagenomes.</title>
        <authorList>
            <person name="Kawai M."/>
            <person name="Futagami T."/>
            <person name="Toyoda A."/>
            <person name="Takaki Y."/>
            <person name="Nishi S."/>
            <person name="Hori S."/>
            <person name="Arai W."/>
            <person name="Tsubouchi T."/>
            <person name="Morono Y."/>
            <person name="Uchiyama I."/>
            <person name="Ito T."/>
            <person name="Fujiyama A."/>
            <person name="Inagaki F."/>
            <person name="Takami H."/>
        </authorList>
    </citation>
    <scope>NUCLEOTIDE SEQUENCE</scope>
    <source>
        <strain evidence="2">Expedition CK06-06</strain>
    </source>
</reference>
<dbReference type="EMBL" id="BARU01032086">
    <property type="protein sequence ID" value="GAH67027.1"/>
    <property type="molecule type" value="Genomic_DNA"/>
</dbReference>
<dbReference type="AlphaFoldDB" id="X1HCB8"/>
<dbReference type="Pfam" id="PF01381">
    <property type="entry name" value="HTH_3"/>
    <property type="match status" value="1"/>
</dbReference>
<gene>
    <name evidence="2" type="ORF">S03H2_50646</name>
</gene>
<organism evidence="2">
    <name type="scientific">marine sediment metagenome</name>
    <dbReference type="NCBI Taxonomy" id="412755"/>
    <lineage>
        <taxon>unclassified sequences</taxon>
        <taxon>metagenomes</taxon>
        <taxon>ecological metagenomes</taxon>
    </lineage>
</organism>